<evidence type="ECO:0000313" key="5">
    <source>
        <dbReference type="Proteomes" id="UP000199207"/>
    </source>
</evidence>
<dbReference type="AlphaFoldDB" id="A0A1I1V1I6"/>
<dbReference type="InterPro" id="IPR016181">
    <property type="entry name" value="Acyl_CoA_acyltransferase"/>
</dbReference>
<dbReference type="CDD" id="cd04301">
    <property type="entry name" value="NAT_SF"/>
    <property type="match status" value="1"/>
</dbReference>
<protein>
    <submittedName>
        <fullName evidence="4">Ribosomal protein S18 acetylase RimI</fullName>
    </submittedName>
</protein>
<sequence length="172" mass="18916">MSVHAGAGSAPEEAPRWRVRDYRPEDWEAISRIHDAARLDELRDSVGVAAFLTLAETYEGEGLFDDRVWVAEGPRGVAGFVALAEDEITWLYVDPARYGRGAGTALLRHALAHGGPLVETTVLAGNERALRLYLREGFVIVETKEGRLAGNEVFPATGHIMERRRPVRDPAA</sequence>
<dbReference type="EMBL" id="FOLM01000029">
    <property type="protein sequence ID" value="SFD76739.1"/>
    <property type="molecule type" value="Genomic_DNA"/>
</dbReference>
<keyword evidence="5" id="KW-1185">Reference proteome</keyword>
<dbReference type="RefSeq" id="WP_093841688.1">
    <property type="nucleotide sequence ID" value="NZ_FOLM01000029.1"/>
</dbReference>
<name>A0A1I1V1I6_9ACTN</name>
<dbReference type="OrthoDB" id="5243635at2"/>
<dbReference type="Pfam" id="PF13508">
    <property type="entry name" value="Acetyltransf_7"/>
    <property type="match status" value="1"/>
</dbReference>
<evidence type="ECO:0000256" key="1">
    <source>
        <dbReference type="ARBA" id="ARBA00022679"/>
    </source>
</evidence>
<feature type="domain" description="N-acetyltransferase" evidence="3">
    <location>
        <begin position="17"/>
        <end position="166"/>
    </location>
</feature>
<proteinExistence type="predicted"/>
<dbReference type="GO" id="GO:0016747">
    <property type="term" value="F:acyltransferase activity, transferring groups other than amino-acyl groups"/>
    <property type="evidence" value="ECO:0007669"/>
    <property type="project" value="InterPro"/>
</dbReference>
<evidence type="ECO:0000313" key="4">
    <source>
        <dbReference type="EMBL" id="SFD76739.1"/>
    </source>
</evidence>
<accession>A0A1I1V1I6</accession>
<dbReference type="PANTHER" id="PTHR43800">
    <property type="entry name" value="PEPTIDYL-LYSINE N-ACETYLTRANSFERASE YJAB"/>
    <property type="match status" value="1"/>
</dbReference>
<dbReference type="PROSITE" id="PS51186">
    <property type="entry name" value="GNAT"/>
    <property type="match status" value="1"/>
</dbReference>
<reference evidence="4 5" key="1">
    <citation type="submission" date="2016-10" db="EMBL/GenBank/DDBJ databases">
        <authorList>
            <person name="de Groot N.N."/>
        </authorList>
    </citation>
    <scope>NUCLEOTIDE SEQUENCE [LARGE SCALE GENOMIC DNA]</scope>
    <source>
        <strain evidence="4 5">CGMCC 4.5739</strain>
    </source>
</reference>
<evidence type="ECO:0000256" key="2">
    <source>
        <dbReference type="ARBA" id="ARBA00023315"/>
    </source>
</evidence>
<dbReference type="Gene3D" id="3.40.630.30">
    <property type="match status" value="1"/>
</dbReference>
<dbReference type="SUPFAM" id="SSF55729">
    <property type="entry name" value="Acyl-CoA N-acyltransferases (Nat)"/>
    <property type="match status" value="1"/>
</dbReference>
<organism evidence="4 5">
    <name type="scientific">Streptomyces aidingensis</name>
    <dbReference type="NCBI Taxonomy" id="910347"/>
    <lineage>
        <taxon>Bacteria</taxon>
        <taxon>Bacillati</taxon>
        <taxon>Actinomycetota</taxon>
        <taxon>Actinomycetes</taxon>
        <taxon>Kitasatosporales</taxon>
        <taxon>Streptomycetaceae</taxon>
        <taxon>Streptomyces</taxon>
    </lineage>
</organism>
<dbReference type="GO" id="GO:0005840">
    <property type="term" value="C:ribosome"/>
    <property type="evidence" value="ECO:0007669"/>
    <property type="project" value="UniProtKB-KW"/>
</dbReference>
<gene>
    <name evidence="4" type="ORF">SAMN05421773_12911</name>
</gene>
<dbReference type="STRING" id="910347.SAMN05421773_12911"/>
<keyword evidence="4" id="KW-0687">Ribonucleoprotein</keyword>
<evidence type="ECO:0000259" key="3">
    <source>
        <dbReference type="PROSITE" id="PS51186"/>
    </source>
</evidence>
<dbReference type="Proteomes" id="UP000199207">
    <property type="component" value="Unassembled WGS sequence"/>
</dbReference>
<keyword evidence="2" id="KW-0012">Acyltransferase</keyword>
<dbReference type="InterPro" id="IPR000182">
    <property type="entry name" value="GNAT_dom"/>
</dbReference>
<keyword evidence="4" id="KW-0689">Ribosomal protein</keyword>
<dbReference type="PANTHER" id="PTHR43800:SF1">
    <property type="entry name" value="PEPTIDYL-LYSINE N-ACETYLTRANSFERASE YJAB"/>
    <property type="match status" value="1"/>
</dbReference>
<keyword evidence="1" id="KW-0808">Transferase</keyword>